<protein>
    <submittedName>
        <fullName evidence="10">Hemolysin-type calcium-binding repeat-containing protein</fullName>
    </submittedName>
</protein>
<evidence type="ECO:0000256" key="4">
    <source>
        <dbReference type="ARBA" id="ARBA00022656"/>
    </source>
</evidence>
<dbReference type="STRING" id="1508389.SAMN05444003_3077"/>
<evidence type="ECO:0000313" key="10">
    <source>
        <dbReference type="EMBL" id="SHH41405.1"/>
    </source>
</evidence>
<keyword evidence="11" id="KW-1185">Reference proteome</keyword>
<feature type="compositionally biased region" description="Basic and acidic residues" evidence="8">
    <location>
        <begin position="614"/>
        <end position="623"/>
    </location>
</feature>
<proteinExistence type="predicted"/>
<dbReference type="PANTHER" id="PTHR38340">
    <property type="entry name" value="S-LAYER PROTEIN"/>
    <property type="match status" value="1"/>
</dbReference>
<dbReference type="Gene3D" id="2.150.10.10">
    <property type="entry name" value="Serralysin-like metalloprotease, C-terminal"/>
    <property type="match status" value="5"/>
</dbReference>
<dbReference type="InterPro" id="IPR011049">
    <property type="entry name" value="Serralysin-like_metalloprot_C"/>
</dbReference>
<sequence length="861" mass="89551">MSDIFGTSNNEFLQGTRDPDKIVGLAGDDVIEGAAGEDTIYGDFDPVNLLEGTEGASSFSEFGATGAWQVQDNPDGSTSMTQTVETVANTTYSISFDIAANYGAQSLSGAVEVLWNGVVIDSFDTNSAVFSAHSVDFSGTGGPGELTFKSAESSAENSGPVINTDGPAFWYQKTVSFGEAELNVSAFAEGQTHVYQVMNGTLNVFDVETETYNKAGIDSNVNINAIGFNQEDDLLYGIAVGNGTDTLGNSVSYGDLMMIDAQGKNYNLGSTPYRSWTADFDNNGNLWSFHSSMDRLTMIDVDQFDSDGNPITTTFKFPTDLVTDKMWDVAFDEATQSFYGLVKPSAEGQPGKLYTIDISEVANGGQPTFTSVSVTSSKINGVVKQGMPALTFGALMLDSDGNLYAGGNGGDHDMNNSTRTSGGIYKLELDASTGEYSLVLIADAPKAYSNDGAMDPRTSDPFKAKDTSVNVLIKSPELTPKLDANETYDDIIHGGGGKDNLSGGFGIDEIVGSSLGDTIDGGVGDDALYGGAGPDAVSNGLISIYDANGLRYDQFGNLLPEDDDILIGGDGNDLLDGSAGYDTLYGGVGDDTLNGGTGNDELHGGDGNDILSGGKHDDVLKGDEGDDHLDGGTGADELQGGEGDDLIFGGKHDDVIAGGVGSDDIQGGSGNDTIDGGDGDDVINSGSDDDDVMGGVGNDHIDSSSGNDTVYGGAGNDHIKSGSGNDVVVGGEGNDYISAHKGDDVIDGGTGRDKINAGSGADVISGGAGSDTFVFRSDVLDGEKNIIQDFTRTGSENDRLDLRSLNLLAADQTEAEWIQENVDKNTSSITINLGSTTIVLIDHNDLGVENFLDEISDGFLF</sequence>
<dbReference type="InterPro" id="IPR001343">
    <property type="entry name" value="Hemolysn_Ca-bd"/>
</dbReference>
<keyword evidence="5" id="KW-0677">Repeat</keyword>
<evidence type="ECO:0000256" key="3">
    <source>
        <dbReference type="ARBA" id="ARBA00022525"/>
    </source>
</evidence>
<dbReference type="AlphaFoldDB" id="A0A1M5SSC2"/>
<accession>A0A1M5SSC2</accession>
<evidence type="ECO:0000256" key="7">
    <source>
        <dbReference type="ARBA" id="ARBA00023136"/>
    </source>
</evidence>
<dbReference type="OrthoDB" id="8479154at2"/>
<evidence type="ECO:0000256" key="6">
    <source>
        <dbReference type="ARBA" id="ARBA00023026"/>
    </source>
</evidence>
<feature type="compositionally biased region" description="Acidic residues" evidence="8">
    <location>
        <begin position="675"/>
        <end position="692"/>
    </location>
</feature>
<dbReference type="InterPro" id="IPR054215">
    <property type="entry name" value="DUF6923"/>
</dbReference>
<keyword evidence="4" id="KW-0800">Toxin</keyword>
<evidence type="ECO:0000256" key="2">
    <source>
        <dbReference type="ARBA" id="ARBA00004613"/>
    </source>
</evidence>
<dbReference type="EMBL" id="FQXB01000007">
    <property type="protein sequence ID" value="SHH41405.1"/>
    <property type="molecule type" value="Genomic_DNA"/>
</dbReference>
<comment type="subcellular location">
    <subcellularLocation>
        <location evidence="1">Membrane</location>
    </subcellularLocation>
    <subcellularLocation>
        <location evidence="2">Secreted</location>
    </subcellularLocation>
</comment>
<dbReference type="PANTHER" id="PTHR38340:SF1">
    <property type="entry name" value="S-LAYER PROTEIN"/>
    <property type="match status" value="1"/>
</dbReference>
<evidence type="ECO:0000256" key="5">
    <source>
        <dbReference type="ARBA" id="ARBA00022737"/>
    </source>
</evidence>
<keyword evidence="7" id="KW-0472">Membrane</keyword>
<evidence type="ECO:0000259" key="9">
    <source>
        <dbReference type="Pfam" id="PF21959"/>
    </source>
</evidence>
<gene>
    <name evidence="10" type="ORF">SAMN05444003_3077</name>
</gene>
<organism evidence="10 11">
    <name type="scientific">Cognatiyoonia sediminum</name>
    <dbReference type="NCBI Taxonomy" id="1508389"/>
    <lineage>
        <taxon>Bacteria</taxon>
        <taxon>Pseudomonadati</taxon>
        <taxon>Pseudomonadota</taxon>
        <taxon>Alphaproteobacteria</taxon>
        <taxon>Rhodobacterales</taxon>
        <taxon>Paracoccaceae</taxon>
        <taxon>Cognatiyoonia</taxon>
    </lineage>
</organism>
<dbReference type="GO" id="GO:0005576">
    <property type="term" value="C:extracellular region"/>
    <property type="evidence" value="ECO:0007669"/>
    <property type="project" value="UniProtKB-SubCell"/>
</dbReference>
<dbReference type="InterPro" id="IPR018511">
    <property type="entry name" value="Hemolysin-typ_Ca-bd_CS"/>
</dbReference>
<feature type="domain" description="DUF6923" evidence="9">
    <location>
        <begin position="208"/>
        <end position="454"/>
    </location>
</feature>
<evidence type="ECO:0000313" key="11">
    <source>
        <dbReference type="Proteomes" id="UP000184074"/>
    </source>
</evidence>
<dbReference type="GO" id="GO:0005509">
    <property type="term" value="F:calcium ion binding"/>
    <property type="evidence" value="ECO:0007669"/>
    <property type="project" value="InterPro"/>
</dbReference>
<reference evidence="10 11" key="1">
    <citation type="submission" date="2016-11" db="EMBL/GenBank/DDBJ databases">
        <authorList>
            <person name="Jaros S."/>
            <person name="Januszkiewicz K."/>
            <person name="Wedrychowicz H."/>
        </authorList>
    </citation>
    <scope>NUCLEOTIDE SEQUENCE [LARGE SCALE GENOMIC DNA]</scope>
    <source>
        <strain evidence="10 11">DSM 28715</strain>
    </source>
</reference>
<dbReference type="InterPro" id="IPR003995">
    <property type="entry name" value="RTX_toxin_determinant-A"/>
</dbReference>
<dbReference type="GO" id="GO:0090729">
    <property type="term" value="F:toxin activity"/>
    <property type="evidence" value="ECO:0007669"/>
    <property type="project" value="UniProtKB-KW"/>
</dbReference>
<dbReference type="GO" id="GO:0016020">
    <property type="term" value="C:membrane"/>
    <property type="evidence" value="ECO:0007669"/>
    <property type="project" value="UniProtKB-SubCell"/>
</dbReference>
<dbReference type="InterPro" id="IPR050557">
    <property type="entry name" value="RTX_toxin/Mannuronan_C5-epim"/>
</dbReference>
<keyword evidence="6" id="KW-0843">Virulence</keyword>
<dbReference type="PROSITE" id="PS00330">
    <property type="entry name" value="HEMOLYSIN_CALCIUM"/>
    <property type="match status" value="7"/>
</dbReference>
<feature type="region of interest" description="Disordered" evidence="8">
    <location>
        <begin position="595"/>
        <end position="706"/>
    </location>
</feature>
<dbReference type="Pfam" id="PF00353">
    <property type="entry name" value="HemolysinCabind"/>
    <property type="match status" value="8"/>
</dbReference>
<dbReference type="PRINTS" id="PR00313">
    <property type="entry name" value="CABNDNGRPT"/>
</dbReference>
<evidence type="ECO:0000256" key="1">
    <source>
        <dbReference type="ARBA" id="ARBA00004370"/>
    </source>
</evidence>
<evidence type="ECO:0000256" key="8">
    <source>
        <dbReference type="SAM" id="MobiDB-lite"/>
    </source>
</evidence>
<dbReference type="SUPFAM" id="SSF51120">
    <property type="entry name" value="beta-Roll"/>
    <property type="match status" value="4"/>
</dbReference>
<keyword evidence="3" id="KW-0964">Secreted</keyword>
<dbReference type="Proteomes" id="UP000184074">
    <property type="component" value="Unassembled WGS sequence"/>
</dbReference>
<dbReference type="PRINTS" id="PR01488">
    <property type="entry name" value="RTXTOXINA"/>
</dbReference>
<dbReference type="Pfam" id="PF21959">
    <property type="entry name" value="DUF6923"/>
    <property type="match status" value="1"/>
</dbReference>
<dbReference type="RefSeq" id="WP_072902612.1">
    <property type="nucleotide sequence ID" value="NZ_FQXB01000007.1"/>
</dbReference>
<name>A0A1M5SSC2_9RHOB</name>